<dbReference type="RefSeq" id="WP_168990773.1">
    <property type="nucleotide sequence ID" value="NZ_UPHP01000061.1"/>
</dbReference>
<evidence type="ECO:0000313" key="1">
    <source>
        <dbReference type="EMBL" id="VBA38752.1"/>
    </source>
</evidence>
<name>A0A498Q2F8_9MYCO</name>
<accession>A0A498Q2F8</accession>
<organism evidence="1 2">
    <name type="scientific">Mycobacterium attenuatum</name>
    <dbReference type="NCBI Taxonomy" id="2341086"/>
    <lineage>
        <taxon>Bacteria</taxon>
        <taxon>Bacillati</taxon>
        <taxon>Actinomycetota</taxon>
        <taxon>Actinomycetes</taxon>
        <taxon>Mycobacteriales</taxon>
        <taxon>Mycobacteriaceae</taxon>
        <taxon>Mycobacterium</taxon>
    </lineage>
</organism>
<dbReference type="AlphaFoldDB" id="A0A498Q2F8"/>
<dbReference type="EMBL" id="UPHP01000061">
    <property type="protein sequence ID" value="VBA38752.1"/>
    <property type="molecule type" value="Genomic_DNA"/>
</dbReference>
<gene>
    <name evidence="1" type="ORF">LAUMK136_02632</name>
</gene>
<sequence>MRALLTGIEIPLHMEEYRSDHIKRFERVKATGEIDALFVVYEPEDDEPR</sequence>
<dbReference type="Proteomes" id="UP000273307">
    <property type="component" value="Unassembled WGS sequence"/>
</dbReference>
<evidence type="ECO:0000313" key="2">
    <source>
        <dbReference type="Proteomes" id="UP000273307"/>
    </source>
</evidence>
<keyword evidence="2" id="KW-1185">Reference proteome</keyword>
<protein>
    <submittedName>
        <fullName evidence="1">Uncharacterized protein</fullName>
    </submittedName>
</protein>
<proteinExistence type="predicted"/>
<reference evidence="1 2" key="1">
    <citation type="submission" date="2018-09" db="EMBL/GenBank/DDBJ databases">
        <authorList>
            <person name="Tagini F."/>
        </authorList>
    </citation>
    <scope>NUCLEOTIDE SEQUENCE [LARGE SCALE GENOMIC DNA]</scope>
    <source>
        <strain evidence="1 2">MK136</strain>
    </source>
</reference>